<dbReference type="InterPro" id="IPR038371">
    <property type="entry name" value="Cu_polyphenol_OxRdtase_sf"/>
</dbReference>
<evidence type="ECO:0000256" key="10">
    <source>
        <dbReference type="RuleBase" id="RU361274"/>
    </source>
</evidence>
<reference evidence="11 12" key="1">
    <citation type="submission" date="2024-06" db="EMBL/GenBank/DDBJ databases">
        <authorList>
            <person name="Li Z."/>
            <person name="Jiang Y."/>
        </authorList>
    </citation>
    <scope>NUCLEOTIDE SEQUENCE [LARGE SCALE GENOMIC DNA]</scope>
    <source>
        <strain evidence="11 12">HSW-8</strain>
    </source>
</reference>
<gene>
    <name evidence="11" type="primary">pgeF</name>
    <name evidence="11" type="ORF">ABSH63_03195</name>
</gene>
<evidence type="ECO:0000256" key="8">
    <source>
        <dbReference type="ARBA" id="ARBA00048968"/>
    </source>
</evidence>
<name>A0ABV2A719_9GAMM</name>
<dbReference type="NCBIfam" id="TIGR00726">
    <property type="entry name" value="peptidoglycan editing factor PgeF"/>
    <property type="match status" value="1"/>
</dbReference>
<evidence type="ECO:0000256" key="9">
    <source>
        <dbReference type="ARBA" id="ARBA00049893"/>
    </source>
</evidence>
<evidence type="ECO:0000256" key="5">
    <source>
        <dbReference type="ARBA" id="ARBA00022801"/>
    </source>
</evidence>
<dbReference type="RefSeq" id="WP_352887364.1">
    <property type="nucleotide sequence ID" value="NZ_JBEPIJ010000002.1"/>
</dbReference>
<dbReference type="InterPro" id="IPR011324">
    <property type="entry name" value="Cytotoxic_necrot_fac-like_cat"/>
</dbReference>
<evidence type="ECO:0000313" key="12">
    <source>
        <dbReference type="Proteomes" id="UP001465331"/>
    </source>
</evidence>
<dbReference type="PANTHER" id="PTHR30616:SF2">
    <property type="entry name" value="PURINE NUCLEOSIDE PHOSPHORYLASE LACC1"/>
    <property type="match status" value="1"/>
</dbReference>
<proteinExistence type="inferred from homology"/>
<comment type="similarity">
    <text evidence="2 10">Belongs to the purine nucleoside phosphorylase YfiH/LACC1 family.</text>
</comment>
<comment type="caution">
    <text evidence="11">The sequence shown here is derived from an EMBL/GenBank/DDBJ whole genome shotgun (WGS) entry which is preliminary data.</text>
</comment>
<keyword evidence="6" id="KW-0862">Zinc</keyword>
<comment type="catalytic activity">
    <reaction evidence="1">
        <text>inosine + phosphate = alpha-D-ribose 1-phosphate + hypoxanthine</text>
        <dbReference type="Rhea" id="RHEA:27646"/>
        <dbReference type="ChEBI" id="CHEBI:17368"/>
        <dbReference type="ChEBI" id="CHEBI:17596"/>
        <dbReference type="ChEBI" id="CHEBI:43474"/>
        <dbReference type="ChEBI" id="CHEBI:57720"/>
        <dbReference type="EC" id="2.4.2.1"/>
    </reaction>
    <physiologicalReaction direction="left-to-right" evidence="1">
        <dbReference type="Rhea" id="RHEA:27647"/>
    </physiologicalReaction>
</comment>
<evidence type="ECO:0000313" key="11">
    <source>
        <dbReference type="EMBL" id="MES0873021.1"/>
    </source>
</evidence>
<dbReference type="Gene3D" id="3.60.140.10">
    <property type="entry name" value="CNF1/YfiH-like putative cysteine hydrolases"/>
    <property type="match status" value="1"/>
</dbReference>
<comment type="catalytic activity">
    <reaction evidence="8">
        <text>adenosine + phosphate = alpha-D-ribose 1-phosphate + adenine</text>
        <dbReference type="Rhea" id="RHEA:27642"/>
        <dbReference type="ChEBI" id="CHEBI:16335"/>
        <dbReference type="ChEBI" id="CHEBI:16708"/>
        <dbReference type="ChEBI" id="CHEBI:43474"/>
        <dbReference type="ChEBI" id="CHEBI:57720"/>
        <dbReference type="EC" id="2.4.2.1"/>
    </reaction>
    <physiologicalReaction direction="left-to-right" evidence="8">
        <dbReference type="Rhea" id="RHEA:27643"/>
    </physiologicalReaction>
</comment>
<dbReference type="CDD" id="cd16833">
    <property type="entry name" value="YfiH"/>
    <property type="match status" value="1"/>
</dbReference>
<evidence type="ECO:0000256" key="3">
    <source>
        <dbReference type="ARBA" id="ARBA00022679"/>
    </source>
</evidence>
<dbReference type="Pfam" id="PF02578">
    <property type="entry name" value="Cu-oxidase_4"/>
    <property type="match status" value="1"/>
</dbReference>
<evidence type="ECO:0000256" key="7">
    <source>
        <dbReference type="ARBA" id="ARBA00047989"/>
    </source>
</evidence>
<dbReference type="Proteomes" id="UP001465331">
    <property type="component" value="Unassembled WGS sequence"/>
</dbReference>
<evidence type="ECO:0000256" key="4">
    <source>
        <dbReference type="ARBA" id="ARBA00022723"/>
    </source>
</evidence>
<organism evidence="11 12">
    <name type="scientific">Sinimarinibacterium thermocellulolyticum</name>
    <dbReference type="NCBI Taxonomy" id="3170016"/>
    <lineage>
        <taxon>Bacteria</taxon>
        <taxon>Pseudomonadati</taxon>
        <taxon>Pseudomonadota</taxon>
        <taxon>Gammaproteobacteria</taxon>
        <taxon>Nevskiales</taxon>
        <taxon>Nevskiaceae</taxon>
        <taxon>Sinimarinibacterium</taxon>
    </lineage>
</organism>
<keyword evidence="3" id="KW-0808">Transferase</keyword>
<keyword evidence="5" id="KW-0378">Hydrolase</keyword>
<evidence type="ECO:0000256" key="1">
    <source>
        <dbReference type="ARBA" id="ARBA00000553"/>
    </source>
</evidence>
<evidence type="ECO:0000256" key="6">
    <source>
        <dbReference type="ARBA" id="ARBA00022833"/>
    </source>
</evidence>
<sequence length="246" mass="26149">MNPGLDVLIPQWPAPARVRALQTQRSGGVSQGPFASLNLGEHVGDVPAHVAENRRRLQALLPDAPQWLCQVHGTAVVRLPCAVAQPMADAAWTDRPGVVCAVQTADCLPVLLCSDDGAVVAAAHAGWRGLADGVLEAVLAALPCPAARVLAWLGPAIGADAFEVGPEVRERFLAADAGNHACFRRGAGDRWYADLFALARGRLRACGVRAVHGGGLCTVGDPRRWFSHRRDGRCGRMASLIWIDRD</sequence>
<dbReference type="PANTHER" id="PTHR30616">
    <property type="entry name" value="UNCHARACTERIZED PROTEIN YFIH"/>
    <property type="match status" value="1"/>
</dbReference>
<dbReference type="EMBL" id="JBEPIJ010000002">
    <property type="protein sequence ID" value="MES0873021.1"/>
    <property type="molecule type" value="Genomic_DNA"/>
</dbReference>
<keyword evidence="12" id="KW-1185">Reference proteome</keyword>
<evidence type="ECO:0000256" key="2">
    <source>
        <dbReference type="ARBA" id="ARBA00007353"/>
    </source>
</evidence>
<keyword evidence="4" id="KW-0479">Metal-binding</keyword>
<accession>A0ABV2A719</accession>
<comment type="catalytic activity">
    <reaction evidence="7">
        <text>adenosine + H2O + H(+) = inosine + NH4(+)</text>
        <dbReference type="Rhea" id="RHEA:24408"/>
        <dbReference type="ChEBI" id="CHEBI:15377"/>
        <dbReference type="ChEBI" id="CHEBI:15378"/>
        <dbReference type="ChEBI" id="CHEBI:16335"/>
        <dbReference type="ChEBI" id="CHEBI:17596"/>
        <dbReference type="ChEBI" id="CHEBI:28938"/>
        <dbReference type="EC" id="3.5.4.4"/>
    </reaction>
    <physiologicalReaction direction="left-to-right" evidence="7">
        <dbReference type="Rhea" id="RHEA:24409"/>
    </physiologicalReaction>
</comment>
<dbReference type="SUPFAM" id="SSF64438">
    <property type="entry name" value="CNF1/YfiH-like putative cysteine hydrolases"/>
    <property type="match status" value="1"/>
</dbReference>
<protein>
    <recommendedName>
        <fullName evidence="10">Purine nucleoside phosphorylase</fullName>
    </recommendedName>
</protein>
<dbReference type="InterPro" id="IPR003730">
    <property type="entry name" value="Cu_polyphenol_OxRdtase"/>
</dbReference>
<comment type="catalytic activity">
    <reaction evidence="9">
        <text>S-methyl-5'-thioadenosine + phosphate = 5-(methylsulfanyl)-alpha-D-ribose 1-phosphate + adenine</text>
        <dbReference type="Rhea" id="RHEA:11852"/>
        <dbReference type="ChEBI" id="CHEBI:16708"/>
        <dbReference type="ChEBI" id="CHEBI:17509"/>
        <dbReference type="ChEBI" id="CHEBI:43474"/>
        <dbReference type="ChEBI" id="CHEBI:58533"/>
        <dbReference type="EC" id="2.4.2.28"/>
    </reaction>
    <physiologicalReaction direction="left-to-right" evidence="9">
        <dbReference type="Rhea" id="RHEA:11853"/>
    </physiologicalReaction>
</comment>